<keyword evidence="2" id="KW-1185">Reference proteome</keyword>
<dbReference type="STRING" id="984262.SGRA_3283"/>
<evidence type="ECO:0000313" key="1">
    <source>
        <dbReference type="EMBL" id="AFC26011.1"/>
    </source>
</evidence>
<name>H6L004_SAPGL</name>
<dbReference type="HOGENOM" id="CLU_2939167_0_0_10"/>
<gene>
    <name evidence="1" type="ordered locus">SGRA_3283</name>
</gene>
<dbReference type="Proteomes" id="UP000007519">
    <property type="component" value="Chromosome"/>
</dbReference>
<sequence length="60" mass="6346">MIFWGLLPTAGATLWGSLFARPCGGFAALVWPDGHPAASLGRLACGHGLQLKSRSQIRVQ</sequence>
<organism evidence="1 2">
    <name type="scientific">Saprospira grandis (strain Lewin)</name>
    <dbReference type="NCBI Taxonomy" id="984262"/>
    <lineage>
        <taxon>Bacteria</taxon>
        <taxon>Pseudomonadati</taxon>
        <taxon>Bacteroidota</taxon>
        <taxon>Saprospiria</taxon>
        <taxon>Saprospirales</taxon>
        <taxon>Saprospiraceae</taxon>
        <taxon>Saprospira</taxon>
    </lineage>
</organism>
<reference evidence="1 2" key="1">
    <citation type="journal article" date="2012" name="Stand. Genomic Sci.">
        <title>Complete genome sequencing and analysis of Saprospira grandis str. Lewin, a predatory marine bacterium.</title>
        <authorList>
            <person name="Saw J.H."/>
            <person name="Yuryev A."/>
            <person name="Kanbe M."/>
            <person name="Hou S."/>
            <person name="Young A.G."/>
            <person name="Aizawa S."/>
            <person name="Alam M."/>
        </authorList>
    </citation>
    <scope>NUCLEOTIDE SEQUENCE [LARGE SCALE GENOMIC DNA]</scope>
    <source>
        <strain evidence="1 2">Lewin</strain>
    </source>
</reference>
<protein>
    <submittedName>
        <fullName evidence="1">Uncharacterized protein</fullName>
    </submittedName>
</protein>
<proteinExistence type="predicted"/>
<accession>H6L004</accession>
<dbReference type="EMBL" id="CP002831">
    <property type="protein sequence ID" value="AFC26011.1"/>
    <property type="molecule type" value="Genomic_DNA"/>
</dbReference>
<dbReference type="KEGG" id="sgn:SGRA_3283"/>
<dbReference type="AlphaFoldDB" id="H6L004"/>
<evidence type="ECO:0000313" key="2">
    <source>
        <dbReference type="Proteomes" id="UP000007519"/>
    </source>
</evidence>